<evidence type="ECO:0000313" key="2">
    <source>
        <dbReference type="Proteomes" id="UP001215151"/>
    </source>
</evidence>
<dbReference type="AlphaFoldDB" id="A0AAD7TZR7"/>
<protein>
    <submittedName>
        <fullName evidence="1">Uncharacterized protein</fullName>
    </submittedName>
</protein>
<keyword evidence="2" id="KW-1185">Reference proteome</keyword>
<accession>A0AAD7TZR7</accession>
<dbReference type="SUPFAM" id="SSF52047">
    <property type="entry name" value="RNI-like"/>
    <property type="match status" value="1"/>
</dbReference>
<dbReference type="InterPro" id="IPR032675">
    <property type="entry name" value="LRR_dom_sf"/>
</dbReference>
<comment type="caution">
    <text evidence="1">The sequence shown here is derived from an EMBL/GenBank/DDBJ whole genome shotgun (WGS) entry which is preliminary data.</text>
</comment>
<reference evidence="1" key="1">
    <citation type="submission" date="2022-11" db="EMBL/GenBank/DDBJ databases">
        <title>Genome Sequence of Cubamyces cubensis.</title>
        <authorList>
            <person name="Buettner E."/>
        </authorList>
    </citation>
    <scope>NUCLEOTIDE SEQUENCE</scope>
    <source>
        <strain evidence="1">MPL-01</strain>
    </source>
</reference>
<organism evidence="1 2">
    <name type="scientific">Trametes cubensis</name>
    <dbReference type="NCBI Taxonomy" id="1111947"/>
    <lineage>
        <taxon>Eukaryota</taxon>
        <taxon>Fungi</taxon>
        <taxon>Dikarya</taxon>
        <taxon>Basidiomycota</taxon>
        <taxon>Agaricomycotina</taxon>
        <taxon>Agaricomycetes</taxon>
        <taxon>Polyporales</taxon>
        <taxon>Polyporaceae</taxon>
        <taxon>Trametes</taxon>
    </lineage>
</organism>
<name>A0AAD7TZR7_9APHY</name>
<gene>
    <name evidence="1" type="ORF">ONZ51_g2674</name>
</gene>
<dbReference type="Gene3D" id="3.80.10.10">
    <property type="entry name" value="Ribonuclease Inhibitor"/>
    <property type="match status" value="1"/>
</dbReference>
<dbReference type="Proteomes" id="UP001215151">
    <property type="component" value="Unassembled WGS sequence"/>
</dbReference>
<dbReference type="EMBL" id="JAPEVG010000043">
    <property type="protein sequence ID" value="KAJ8489865.1"/>
    <property type="molecule type" value="Genomic_DNA"/>
</dbReference>
<proteinExistence type="predicted"/>
<sequence length="495" mass="56682">MNNDILTILAEAVMDAGDALPQLSMTCKRLRVCTMPILFRACIANHRVAMMEEFLPKSLWPYVQHCLRRGPETSSTPSSTVDSLLCDAYEPDMLRHALVAMPRLRSIKALCHAGTGHGLPWDVLQAILTVPHLHQFTCHHYLFSPREIPTDRLVLAGPTRLTTFRYMLNTYRPSPRGHAPERDALSVVLRTHHETLEVLWLPTETAPFQTLRSLKWPSLLELRLRGELVQSDNSLLSALGNMPNLRLLKLDVALPRDTSPQPVWPPGEIGTYSWPMLEDVQISFPCMDDQLYGHLPPTLRRLSLRFFPHRILRRILRHCDCPVLEHLEVEYHQDDEEDDLVQELVSTFPNLRSLKLLRYRQPQAASLDAKRLGQLLRPLELLTEFWLYADFVITPRPTPAFKYGGHAIDQDAIDKLHDANDEIANALVERLAPSVELLKFLQPWDVNVHKWDVWKIMREGSEGRSPRAVYDLMLSLGDQADKVTVIQLPPRSQEP</sequence>
<evidence type="ECO:0000313" key="1">
    <source>
        <dbReference type="EMBL" id="KAJ8489865.1"/>
    </source>
</evidence>